<evidence type="ECO:0000259" key="24">
    <source>
        <dbReference type="PROSITE" id="PS50261"/>
    </source>
</evidence>
<feature type="transmembrane region" description="Helical" evidence="21">
    <location>
        <begin position="5926"/>
        <end position="5951"/>
    </location>
</feature>
<keyword evidence="6 21" id="KW-0812">Transmembrane</keyword>
<feature type="signal peptide" evidence="22">
    <location>
        <begin position="1"/>
        <end position="21"/>
    </location>
</feature>
<evidence type="ECO:0000313" key="26">
    <source>
        <dbReference type="Proteomes" id="UP000314986"/>
    </source>
</evidence>
<dbReference type="STRING" id="7868.ENSCMIP00000040564"/>
<dbReference type="Pfam" id="PF00002">
    <property type="entry name" value="7tm_2"/>
    <property type="match status" value="1"/>
</dbReference>
<dbReference type="Proteomes" id="UP000314986">
    <property type="component" value="Unassembled WGS sequence"/>
</dbReference>
<organism evidence="25 26">
    <name type="scientific">Callorhinchus milii</name>
    <name type="common">Ghost shark</name>
    <dbReference type="NCBI Taxonomy" id="7868"/>
    <lineage>
        <taxon>Eukaryota</taxon>
        <taxon>Metazoa</taxon>
        <taxon>Chordata</taxon>
        <taxon>Craniata</taxon>
        <taxon>Vertebrata</taxon>
        <taxon>Chondrichthyes</taxon>
        <taxon>Holocephali</taxon>
        <taxon>Chimaeriformes</taxon>
        <taxon>Callorhinchidae</taxon>
        <taxon>Callorhinchus</taxon>
    </lineage>
</organism>
<dbReference type="GO" id="GO:0007605">
    <property type="term" value="P:sensory perception of sound"/>
    <property type="evidence" value="ECO:0007669"/>
    <property type="project" value="TreeGrafter"/>
</dbReference>
<feature type="domain" description="G-protein coupled receptors family 2 profile 2" evidence="24">
    <location>
        <begin position="5701"/>
        <end position="5952"/>
    </location>
</feature>
<dbReference type="GO" id="GO:0010855">
    <property type="term" value="F:adenylate cyclase inhibitor activity"/>
    <property type="evidence" value="ECO:0007669"/>
    <property type="project" value="TreeGrafter"/>
</dbReference>
<keyword evidence="10" id="KW-0106">Calcium</keyword>
<dbReference type="InterPro" id="IPR003644">
    <property type="entry name" value="Calx_beta"/>
</dbReference>
<dbReference type="InParanoid" id="A0A4W3JB69"/>
<evidence type="ECO:0000259" key="23">
    <source>
        <dbReference type="PROSITE" id="PS50221"/>
    </source>
</evidence>
<dbReference type="Pfam" id="PF13385">
    <property type="entry name" value="Laminin_G_3"/>
    <property type="match status" value="1"/>
</dbReference>
<dbReference type="FunFam" id="2.60.40.2030:FF:000021">
    <property type="entry name" value="Adhesion G protein-coupled receptor V1"/>
    <property type="match status" value="1"/>
</dbReference>
<dbReference type="InterPro" id="IPR038081">
    <property type="entry name" value="CalX-like_sf"/>
</dbReference>
<evidence type="ECO:0000256" key="3">
    <source>
        <dbReference type="ARBA" id="ARBA00004651"/>
    </source>
</evidence>
<dbReference type="InterPro" id="IPR000832">
    <property type="entry name" value="GPCR_2_secretin-like"/>
</dbReference>
<dbReference type="GO" id="GO:0016787">
    <property type="term" value="F:hydrolase activity"/>
    <property type="evidence" value="ECO:0007669"/>
    <property type="project" value="UniProtKB-KW"/>
</dbReference>
<reference evidence="25" key="5">
    <citation type="submission" date="2025-09" db="UniProtKB">
        <authorList>
            <consortium name="Ensembl"/>
        </authorList>
    </citation>
    <scope>IDENTIFICATION</scope>
</reference>
<feature type="transmembrane region" description="Helical" evidence="21">
    <location>
        <begin position="5775"/>
        <end position="5795"/>
    </location>
</feature>
<evidence type="ECO:0000256" key="11">
    <source>
        <dbReference type="ARBA" id="ARBA00022989"/>
    </source>
</evidence>
<keyword evidence="15" id="KW-0675">Receptor</keyword>
<keyword evidence="9" id="KW-0378">Hydrolase</keyword>
<dbReference type="PROSITE" id="PS50912">
    <property type="entry name" value="EAR"/>
    <property type="match status" value="2"/>
</dbReference>
<evidence type="ECO:0000256" key="6">
    <source>
        <dbReference type="ARBA" id="ARBA00022692"/>
    </source>
</evidence>
<dbReference type="GO" id="GO:0001917">
    <property type="term" value="C:photoreceptor inner segment"/>
    <property type="evidence" value="ECO:0007669"/>
    <property type="project" value="UniProtKB-SubCell"/>
</dbReference>
<keyword evidence="5" id="KW-1003">Cell membrane</keyword>
<dbReference type="SMART" id="SM00237">
    <property type="entry name" value="Calx_beta"/>
    <property type="match status" value="20"/>
</dbReference>
<keyword evidence="7 22" id="KW-0732">Signal</keyword>
<name>A0A4W3JB69_CALMI</name>
<evidence type="ECO:0000256" key="2">
    <source>
        <dbReference type="ARBA" id="ARBA00004437"/>
    </source>
</evidence>
<dbReference type="GeneTree" id="ENSGT00940000154880"/>
<feature type="transmembrane region" description="Helical" evidence="21">
    <location>
        <begin position="5736"/>
        <end position="5755"/>
    </location>
</feature>
<dbReference type="FunFam" id="2.60.40.2030:FF:000009">
    <property type="entry name" value="adhesion G-protein coupled receptor V1"/>
    <property type="match status" value="1"/>
</dbReference>
<reference evidence="25" key="4">
    <citation type="submission" date="2025-08" db="UniProtKB">
        <authorList>
            <consortium name="Ensembl"/>
        </authorList>
    </citation>
    <scope>IDENTIFICATION</scope>
</reference>
<keyword evidence="16" id="KW-0807">Transducer</keyword>
<dbReference type="GO" id="GO:0071277">
    <property type="term" value="P:cellular response to calcium ion"/>
    <property type="evidence" value="ECO:0007669"/>
    <property type="project" value="TreeGrafter"/>
</dbReference>
<dbReference type="GO" id="GO:0048513">
    <property type="term" value="P:animal organ development"/>
    <property type="evidence" value="ECO:0007669"/>
    <property type="project" value="UniProtKB-ARBA"/>
</dbReference>
<feature type="transmembrane region" description="Helical" evidence="21">
    <location>
        <begin position="5704"/>
        <end position="5724"/>
    </location>
</feature>
<evidence type="ECO:0000256" key="9">
    <source>
        <dbReference type="ARBA" id="ARBA00022801"/>
    </source>
</evidence>
<evidence type="ECO:0000256" key="12">
    <source>
        <dbReference type="ARBA" id="ARBA00023040"/>
    </source>
</evidence>
<evidence type="ECO:0000256" key="21">
    <source>
        <dbReference type="SAM" id="Phobius"/>
    </source>
</evidence>
<dbReference type="OMA" id="RYTAFEV"/>
<evidence type="ECO:0000256" key="14">
    <source>
        <dbReference type="ARBA" id="ARBA00023157"/>
    </source>
</evidence>
<evidence type="ECO:0000256" key="20">
    <source>
        <dbReference type="ARBA" id="ARBA00083929"/>
    </source>
</evidence>
<protein>
    <recommendedName>
        <fullName evidence="18">Adhesion G-protein coupled receptor V1</fullName>
    </recommendedName>
    <alternativeName>
        <fullName evidence="20">G-protein coupled receptor 98</fullName>
    </alternativeName>
    <alternativeName>
        <fullName evidence="19">Very large G-protein coupled receptor 1</fullName>
    </alternativeName>
</protein>
<dbReference type="PROSITE" id="PS50261">
    <property type="entry name" value="G_PROTEIN_RECEP_F2_4"/>
    <property type="match status" value="1"/>
</dbReference>
<dbReference type="FunFam" id="2.60.40.2030:FF:000023">
    <property type="entry name" value="Adhesion G protein-coupled receptor V1"/>
    <property type="match status" value="1"/>
</dbReference>
<accession>A0A4W3JB69</accession>
<evidence type="ECO:0000256" key="19">
    <source>
        <dbReference type="ARBA" id="ARBA00078072"/>
    </source>
</evidence>
<dbReference type="GO" id="GO:0007601">
    <property type="term" value="P:visual perception"/>
    <property type="evidence" value="ECO:0007669"/>
    <property type="project" value="TreeGrafter"/>
</dbReference>
<evidence type="ECO:0000256" key="1">
    <source>
        <dbReference type="ARBA" id="ARBA00004289"/>
    </source>
</evidence>
<evidence type="ECO:0000256" key="13">
    <source>
        <dbReference type="ARBA" id="ARBA00023136"/>
    </source>
</evidence>
<evidence type="ECO:0000256" key="7">
    <source>
        <dbReference type="ARBA" id="ARBA00022729"/>
    </source>
</evidence>
<evidence type="ECO:0000313" key="25">
    <source>
        <dbReference type="Ensembl" id="ENSCMIP00000040564.1"/>
    </source>
</evidence>
<dbReference type="FunFam" id="2.60.40.2030:FF:000020">
    <property type="entry name" value="Adhesion G protein-coupled receptor V1"/>
    <property type="match status" value="1"/>
</dbReference>
<keyword evidence="11 21" id="KW-1133">Transmembrane helix</keyword>
<dbReference type="Ensembl" id="ENSCMIT00000041137.1">
    <property type="protein sequence ID" value="ENSCMIP00000040564.1"/>
    <property type="gene ID" value="ENSCMIG00000016872.1"/>
</dbReference>
<dbReference type="SUPFAM" id="SSF49899">
    <property type="entry name" value="Concanavalin A-like lectins/glucanases"/>
    <property type="match status" value="1"/>
</dbReference>
<keyword evidence="26" id="KW-1185">Reference proteome</keyword>
<dbReference type="GO" id="GO:0004930">
    <property type="term" value="F:G protein-coupled receptor activity"/>
    <property type="evidence" value="ECO:0007669"/>
    <property type="project" value="UniProtKB-KW"/>
</dbReference>
<dbReference type="Gene3D" id="1.20.1070.10">
    <property type="entry name" value="Rhodopsin 7-helix transmembrane proteins"/>
    <property type="match status" value="1"/>
</dbReference>
<proteinExistence type="inferred from homology"/>
<keyword evidence="13 21" id="KW-0472">Membrane</keyword>
<evidence type="ECO:0000256" key="5">
    <source>
        <dbReference type="ARBA" id="ARBA00022475"/>
    </source>
</evidence>
<feature type="domain" description="GAIN-B" evidence="23">
    <location>
        <begin position="5539"/>
        <end position="5699"/>
    </location>
</feature>
<dbReference type="Gene3D" id="2.60.40.2030">
    <property type="match status" value="36"/>
</dbReference>
<keyword evidence="12" id="KW-0297">G-protein coupled receptor</keyword>
<dbReference type="FunFam" id="2.60.40.2030:FF:000007">
    <property type="entry name" value="Adhesion G-protein coupled receptor V1"/>
    <property type="match status" value="4"/>
</dbReference>
<dbReference type="GO" id="GO:0007166">
    <property type="term" value="P:cell surface receptor signaling pathway"/>
    <property type="evidence" value="ECO:0007669"/>
    <property type="project" value="InterPro"/>
</dbReference>
<dbReference type="PANTHER" id="PTHR46682:SF1">
    <property type="entry name" value="ADHESION G-PROTEIN COUPLED RECEPTOR V1"/>
    <property type="match status" value="1"/>
</dbReference>
<feature type="chain" id="PRO_5021261576" description="Adhesion G-protein coupled receptor V1" evidence="22">
    <location>
        <begin position="22"/>
        <end position="6102"/>
    </location>
</feature>
<evidence type="ECO:0000256" key="10">
    <source>
        <dbReference type="ARBA" id="ARBA00022837"/>
    </source>
</evidence>
<keyword evidence="17" id="KW-0966">Cell projection</keyword>
<evidence type="ECO:0000256" key="17">
    <source>
        <dbReference type="ARBA" id="ARBA00023273"/>
    </source>
</evidence>
<evidence type="ECO:0000256" key="8">
    <source>
        <dbReference type="ARBA" id="ARBA00022737"/>
    </source>
</evidence>
<dbReference type="Gene3D" id="2.60.120.200">
    <property type="match status" value="1"/>
</dbReference>
<dbReference type="SUPFAM" id="SSF141072">
    <property type="entry name" value="CalX-like"/>
    <property type="match status" value="38"/>
</dbReference>
<dbReference type="InterPro" id="IPR026919">
    <property type="entry name" value="ADGRV1"/>
</dbReference>
<evidence type="ECO:0000256" key="18">
    <source>
        <dbReference type="ARBA" id="ARBA00070037"/>
    </source>
</evidence>
<keyword evidence="8" id="KW-0677">Repeat</keyword>
<dbReference type="GO" id="GO:0060171">
    <property type="term" value="C:stereocilium membrane"/>
    <property type="evidence" value="ECO:0007669"/>
    <property type="project" value="UniProtKB-SubCell"/>
</dbReference>
<sequence>MPAVFLVAELVLGLCATLAFGNTEVKFAGQTEFVVNETSTSVIRLVIERTGNPANITALLLLRGDDTGDFEATSAAARILTTESNKTVYIAVRDDELPEADETFAFYLQLQVAPANVTLGAPSIATITILSNDNAFGIISFNVSSPITVDEPRGENQFVPITLIREKGTYGTVTVDFEITGLSSASKDISPTRGRVILPPGRAIIIYNLIILDDKIPENDEVFRVRLMSAEGGAEINSTQNTFQIKINKNDSPLRLSQAAYAVSEADGVITMSVIRGRDRDGNVIGSDNAWVSINYQILTGNSSACAVLMSDFIDLQPNRTIVFPPYVYEANLKFQIIDDLIPEIAETFQVVLLEETLQGDAVLQNPSAAYITIEPNDKPNGVLSISSALLTEYLIIDEDLTTRFDKIVIVRNGGTHAEVSVNWQISRNSSNSSAVTTDLVPASGILTFAEGQMLATVNLTVVSDDLPEAAETYLFQLLNHTVQGGAELDEPTQIVFYIQDSDDVYGLIEFHPFEEQRIESSPAGRFLSLSFARKNGTLGVVRLNYTVLYIPVGALDRSQAKDNVLNISSKNNAIFMSGQSEFSVHLPIRNDAFLQNGASFLVQLDTVELVNIFPLIPSVSPRLGDILNISLTITPDLANGEIGFTSNETLFVSEPENSSDNQVSIALQRDGTDGLAAVYWSLSPTGLNRGNVTSDDLGPFSGSVTFFSGQSSAAVNIVVKPDDLPETNETMIISLDRTNLDNQVLKSGFTSREIIILQNDDPGGIFEFSPQTRGPYLVQVSTGETVSNEDPVIVRYRGAFLKQFIRYSVEPSETFEFYGNTGILKFDPGEREIVITLLAREDGIPELEEYFSAKLSSHGSPPSKLGAATEVNITVLKNDDPHGLIQFSTPEFTRNLNESKAIFPVIRDQGSFGNVSVFWIIDPIFTEDVYPVQGMVSFNSAESSKNITLQSLPDEIPEDMETFTITLFNATGGARIGNAFNATLHINRNDDPIYFKEPITIRVQEGTVANFTVVRNGTTDFVATVVYYVENGGTSNSEGDFLPLSGNNTLMFDIGEETKTVSVVINDDDNPETDETFYIELLNSTGDTVVYGAIRATVIIEANDDPNGIFSLEPLEKSVQEGDSNNFMIVRQRGKFGNVSVSWHLFVNESFLKPGQEFIETCGTLLFTNGEQSLPITLHALADGIPEFNEIYTLRLLNVSGGSPGPGGELANTSLSVNVVIPFNDDPFGVFVLNTESQDREIAEDVLSVDDISYITNFTILRQKGTFGDVRVGWEILSSAFRYGLPQMVDFILVGTFPSDVELRPHARRHHTGTDVLYFSGAEDAYGTVSPEYHPRINYIFTNFTLSAWVIPNPYTDGFIIAKTKSNGTIFYALKMIINESHVSIVFYYTLFGSNVTHASMVTALKYIEENTWIHIIIIVDDGILDFYLDGILLPDGTKHLKAKVIADGPGVITVGADAEGQNRFTGLMQDLRMYVRKLSRAEIHEIHATPAKLDLQPISGYLEYRQGERKKSFIVAARDDSEEEGEEFFTLKLTMAYGGARILQDGAIARLRIQKSDGANGLFGFTGTCIPQTSAEGSTISCIVERTRGALDYVYVNYNIMQIDSDSGNVTDFANSSGTITFPPWQRSEVLNIHALDDDLPELAEHFIISLVSAISGDGKPGSTLMSGASIDPEKMRTEVIIKPSDHPYGLLQFSTGPLPERDQIIPPAHTIPRITVKEEAGQVRLLVVRAQGLLGIVLVGYQTVPLTAVSSSDYQSTAGILAFQPGERYKYITINITDDSNPEMPKTFKVELTNSDGEGSGSGDGELDLFLPAVHVRASLGIASEIIVTIDASDDAYGVFQFSNDSLHVNGTEPEGGHDIVLLQVVRAGGALSQVTLFWEVASDPYSDLLNTHGNITFEIGQTQESIMVQVASNNIPELDKEFTVYITNVSKGNLGVLTNATLIILANDDPYGVFIFSGRNRPVSIKEEEQNVTLTIQRLKGLWGITIVTYTTFDDTESADLPSHIARATKWSDYLAISGSVIFETNQTEANITIPILDDLEPEQRESVFVCLSNVILLKGMQNRLISESPRLGPKNEIIAQVIIDANDDAFGILQLSATAVQISENYIGPIINVTRTGGIFEDVSVKFQTFSMTARVGEDYSVASSDVILLEGETSKAVPIYLLNDITPEIDESFRIELINQTTGGAVLGELTQATVTIEASDDPYGSFVFQSTKFIVEEPEFNTAKVKLPIVRNGGTLGAATIQWVATMNGQLASSDLQLALGEVTFTPGQTIHTLQLELLADDFPEIEEVIHVQLTHTSSGSSIGTDKVADIIVPANDNPHGTVYFRQTIYRVQEPLEGNSVENISLRRSGGYFGQLRIFYATFETDVVALLVKEGQDIFSYYDPPILGIPNGQSTPQVNVSLERDPLHTCAAACLKERACFAFSFTNTTGRPKCLWMASTSNILVNGTEFTTYCKNTSSVSSLFSTQATPGSDYEPITGMSVTMRDGDQFANLSVSIQSDTIPERDEQFAISLLRVELLNEAATLRNQPAVGQPNVASVVIAMNGDAFGIFLIYSTNPNATDQGLYLEVTEQAQVTVQLVIERRRGNLGQVTVEWNVVGGTASRDIDFVGDVGILTFAEVITLTIVDDKEPEDSETILIALTRTEGGSRILPSSDTVTVVILANDNVGGVISFQTSSRSVIGREGENLLFLIERSPPGLGNVTVTWSIHGRYIQENFGDFNGTLLFSEGVLNASFLVRLVDDHIPEEKEEYRIILSNVRTQGISSTGAAVIDDQGYEAVLTVEASDEPHGVVNFAPSSRMVSGQEGNKTIQIFVSREFGSLGAINITYETVKGSLISLNLTEGSLAEPGLDFLPVSGFAILEEGETTIAINITILEVKMSPTYAEGLVSQVTIDANDGVKGVIQWQSIDFEVNETTNNLTLVMYRDRGTYGNVSLFLYPQNLEAQLGLDFSVTPMTVVFGDGERYKYIQITILDDDVPEGDEHFQMIIASPSFGLELGEKTTATVIIFASDDGHGILSFNNSEHFYLKEPTALGLSESVATLHIMRFPPQGTFGVVTVQYLITSLNGSDPSLDLTPTQGFIVLEEGIRMKTLQISAILDEEPEMDEQFTVTLFAPTGGARMGEIVQTLITVLQNQAPLGIFSIFPIVNRTHSVSLEEGNRTLYLKVSRSNGLESRVSVEWETKSGTAYGMSKFLKNLYDKVPLFFSQDFRIQDPTACTSFVISETSYVVIAHGQVKKERASNISVYMFTLKSGLTLVYYFIFEKGKPYKSNLMIFHHLIFLQVYRWNGNSFILHQSLPTNGAVSLTLFNRGSLLYMAVSQLSSNQTSVLYQWSDGEFRNPENLTVPLCVFNFIGNLDPCLVYIWETGQSFFKFLQSIPVHAVRSIDLFTPASGFVHLLLASENQSFLYSWNSAKSQFSLVLEAPGASQMLSVSAPSLNGTKTLIVSTGDLGSRVYELASVSNQSDFIPMFGELVFEPGDEEAVIAVNILDDDVPEETESFTVRLKNSKGGAEIGFNGQVMVHILPNDDAYGIIGFSQSSLSKQVEELDQDSMVTLSIERLRGTHSPVTVQWEASGSFSDIFPTSGVVVFGDGQALATISLMVLADNIPEATEVVTITLVNVTTVELQDQDRGGVLDWGKKNAILTILPNDSPYGVVGWHPDSLFTSVQEPGIDPVNVTLIILREHGFLGDIAVQYSTKSVLSMLPASQASENQDYTAKKATVIIQENATQASITVTILTDKIPELRENFLVNITEVELTGITLAGGGQPSVKRLGMEVAEIAIEENDDPRGIIQFNVTKDMNGAVVAYEVDPPRNLLKLPVIRNAGTFGAVNVAWEAKPGSASLSDFRPAYGNLTIDSGVVEIFIIDDNLTEFLETFSVILTKVTGGAKMGDDIVTTVNIPNNDSPVGVFGFEQRSVTIREPKTSADPAGLVSFTVRRDEGHGSVEIVWQVDDSAENDLIPLTGTLSFNETETRKTLVLRIYPDAVLEGEERYSIQLVSATNNADISPVYGIATIIILGDNAASGMISIATSAQHVLIGEPVGSYNGSATITIVRGPGIFGDATINWIITPAVLNEFAETEGTFVMRDRQSAATIWLQVLDDNIPEERQYYQLQLRGVSGGAVINDSSASSNITMVASDFPYGQFAFSRELLQISENAEQANLTVVRSHGSYGGVSLLYQTYDGTALSDADFTSKSGQLLFGPREQSKWILIDIIDDNTPEGPEDFFVKILEAELLGGRFHDFNVGVNGLQLDQPPMVGNISSTRIVIQSNDNAEGIIEFEPQFLNIQAEENIGIIGIPVIRRQGTYGVVTADFVSRAITAFPDGIDYILTNNTIQFQNGQNQSFINVSIIDDTEREYDEQFEIQLIAATGGAILGTHLSTKVTIRKSDSPDGLIRFLNQSQFIIPNPSVTQRLMLMLERTGGLNGDVEVKWSILGPNSAMVLPSSNADFGGFVNGSFNFGAGEAGIRTIELQVLPHGEIEVQETFIIKLSLGFGEAEIDAKAGNVSLMIQKFGDPNGIVQFVEEALYTRTYLEPSNQEKLLNITYLIKRTQGLMGDIKVHWELQSDSNMTGDFSSTSGIVIIPDMQRNAEIGIRLLADDVPELDEVYTISLIAVEGGATLNEERKSLKLNVPANDDPHGVFAVYSNWQTVIVQQDLSRHIQINITRHSGTFENVIVDYKLTSTFHGQGFFIDGFLGTVLARDGTYSAVALVPIINQAFLGLHFNFTVELTNVSLVAGNTSIPPRLNDGASSAIIFVPAEAANSEVGFDSLVLRVSNVSTGSCQAVISRKGVYGLILVEWRSGYPDGIVPGGVTPATVTPASGSVVLSHGEQSRPVLINVPTEYVGEESFALHLSAVYSNVTGKAKLRSGFTVAEIEPMGVFQFASNSRQVSVEEDAGTATLYVQRLFGFRGNKTKLTYYTTAGSAKPGEDYEHIQDGELIFETHQTEASIKLFIINDNISEMDQVFYLNLSGVEVLGLKPTNPDEKPRLNLDFNVSFITIVANDVFNGLLSIGPAVTQIVEDTDNSTAREVFLHIRRTMGFTGVINVSVTTFGRNKALGGLEGTPFQNNHESGSFSWAEEGADFDDEILHVTLQDGEREIAVSIQILDDNEPEGQELFYVYLTDPGGGAQIIGGKDENGFTAFAEIIISGSDLQNGIVGFNLISQNNLVLDEDSDNRKIHLQLQRQEDRTFEDVMISWRVTFDKTTVLLETNGVNLVNELTAISGKTTCASGQTECTITIEIKPDKIPEFETWFYVEIYDVGAGAMINNTARFLNITVLESDKPRGLIFFAIGSRLPVVQQKASLLSLQIVRESGTSTSVNVSYSMQELRKAELVGSTLISPAVAGMDFVKSEGIVTFQPGQSSIGLDIMLTPELASSNPLPKRFQVVLYSSTTETQLDEDYSTANITIVSDTESQFFWGLLDQLYQPLDDNILKRVLQNLQNKIVTETTREQLSGVVKVLEKAGEKSPFSDANRGLVYDILCALLDPGRKDTRGVSQLAEVTEKFAFSLLTDVQCGSPGQKDTTVLDTCQYLTIEAYHWYPQQINGHMFDGKNGDSLRLPERLLEISASSLETMSNGSCQRLQFTEYSSQQWFQTSIKGMALNDKIFSVGLKDRNSRPLADNNEITYQIHTLENRIIPHKSSCLLWNQAANSWLSDGQFCRVVEDTTNYVECACSHMSIYSASAQTDNLSSYNEAFYSAGFICISGFALAVLSYLFCSRFSMFAAKLLMHMMVACLGTQISFLVSVYLSRELSVESCSALGLVTHYLYLCQFSWMLIQSVNFWQVLVMNDEHTDRRYLLFFTLSWGLPAFVMVLLVIILRGAYHWTIHEIYGILRGDVCFIPNLYAALATAALMPLLCLVGVFVIFIYAYQMNEQWKSYDDIFRGRANGTEVPLVLYLFALISLTWLWGGLHMAYGHLWMLILFVIFNSFQGLYVFVVYFVLHNQLCWPVKASYTVEMNGHPAPGATYLTHGSGTPSVGGEISKSTQNLIAAMEEIPADWERTSLRPISQTSSIFKQGPQNASTYATAGAYDNSNLVTDEESQEFDDLIFALKTGAALNVSDNESCHGSQDGGSIANSQIVELRRIPIADTHL</sequence>
<dbReference type="FunFam" id="2.60.40.2030:FF:000013">
    <property type="entry name" value="Adhesion G-protein coupled receptor V1"/>
    <property type="match status" value="1"/>
</dbReference>
<evidence type="ECO:0000256" key="4">
    <source>
        <dbReference type="ARBA" id="ARBA00007343"/>
    </source>
</evidence>
<dbReference type="Pfam" id="PF03160">
    <property type="entry name" value="Calx-beta"/>
    <property type="match status" value="32"/>
</dbReference>
<comment type="similarity">
    <text evidence="4">Belongs to the G-protein coupled receptor 2 family. Adhesion G-protein coupled receptor (ADGR) subfamily.</text>
</comment>
<dbReference type="PANTHER" id="PTHR46682">
    <property type="entry name" value="ADHESION G-PROTEIN COUPLED RECEPTOR V1"/>
    <property type="match status" value="1"/>
</dbReference>
<dbReference type="PROSITE" id="PS50221">
    <property type="entry name" value="GAIN_B"/>
    <property type="match status" value="1"/>
</dbReference>
<evidence type="ECO:0000256" key="15">
    <source>
        <dbReference type="ARBA" id="ARBA00023170"/>
    </source>
</evidence>
<feature type="transmembrane region" description="Helical" evidence="21">
    <location>
        <begin position="5807"/>
        <end position="5832"/>
    </location>
</feature>
<reference evidence="26" key="3">
    <citation type="journal article" date="2014" name="Nature">
        <title>Elephant shark genome provides unique insights into gnathostome evolution.</title>
        <authorList>
            <consortium name="International Elephant Shark Genome Sequencing Consortium"/>
            <person name="Venkatesh B."/>
            <person name="Lee A.P."/>
            <person name="Ravi V."/>
            <person name="Maurya A.K."/>
            <person name="Lian M.M."/>
            <person name="Swann J.B."/>
            <person name="Ohta Y."/>
            <person name="Flajnik M.F."/>
            <person name="Sutoh Y."/>
            <person name="Kasahara M."/>
            <person name="Hoon S."/>
            <person name="Gangu V."/>
            <person name="Roy S.W."/>
            <person name="Irimia M."/>
            <person name="Korzh V."/>
            <person name="Kondrychyn I."/>
            <person name="Lim Z.W."/>
            <person name="Tay B.H."/>
            <person name="Tohari S."/>
            <person name="Kong K.W."/>
            <person name="Ho S."/>
            <person name="Lorente-Galdos B."/>
            <person name="Quilez J."/>
            <person name="Marques-Bonet T."/>
            <person name="Raney B.J."/>
            <person name="Ingham P.W."/>
            <person name="Tay A."/>
            <person name="Hillier L.W."/>
            <person name="Minx P."/>
            <person name="Boehm T."/>
            <person name="Wilson R.K."/>
            <person name="Brenner S."/>
            <person name="Warren W.C."/>
        </authorList>
    </citation>
    <scope>NUCLEOTIDE SEQUENCE [LARGE SCALE GENOMIC DNA]</scope>
</reference>
<dbReference type="InterPro" id="IPR013320">
    <property type="entry name" value="ConA-like_dom_sf"/>
</dbReference>
<evidence type="ECO:0000256" key="22">
    <source>
        <dbReference type="SAM" id="SignalP"/>
    </source>
</evidence>
<reference evidence="26" key="2">
    <citation type="journal article" date="2007" name="PLoS Biol.">
        <title>Survey sequencing and comparative analysis of the elephant shark (Callorhinchus milii) genome.</title>
        <authorList>
            <person name="Venkatesh B."/>
            <person name="Kirkness E.F."/>
            <person name="Loh Y.H."/>
            <person name="Halpern A.L."/>
            <person name="Lee A.P."/>
            <person name="Johnson J."/>
            <person name="Dandona N."/>
            <person name="Viswanathan L.D."/>
            <person name="Tay A."/>
            <person name="Venter J.C."/>
            <person name="Strausberg R.L."/>
            <person name="Brenner S."/>
        </authorList>
    </citation>
    <scope>NUCLEOTIDE SEQUENCE [LARGE SCALE GENOMIC DNA]</scope>
</reference>
<dbReference type="InterPro" id="IPR046338">
    <property type="entry name" value="GAIN_dom_sf"/>
</dbReference>
<dbReference type="InterPro" id="IPR057244">
    <property type="entry name" value="GAIN_B"/>
</dbReference>
<dbReference type="Pfam" id="PF03736">
    <property type="entry name" value="EPTP"/>
    <property type="match status" value="1"/>
</dbReference>
<comment type="subcellular location">
    <subcellularLocation>
        <location evidence="3">Cell membrane</location>
        <topology evidence="3">Multi-pass membrane protein</topology>
    </subcellularLocation>
    <subcellularLocation>
        <location evidence="1">Cell projection</location>
        <location evidence="1">Stereocilium membrane</location>
    </subcellularLocation>
    <subcellularLocation>
        <location evidence="2">Photoreceptor inner segment</location>
    </subcellularLocation>
</comment>
<keyword evidence="14" id="KW-1015">Disulfide bond</keyword>
<dbReference type="FunFam" id="2.60.40.2030:FF:000017">
    <property type="entry name" value="Adhesion G protein-coupled receptor V1"/>
    <property type="match status" value="3"/>
</dbReference>
<reference evidence="26" key="1">
    <citation type="journal article" date="2006" name="Science">
        <title>Ancient noncoding elements conserved in the human genome.</title>
        <authorList>
            <person name="Venkatesh B."/>
            <person name="Kirkness E.F."/>
            <person name="Loh Y.H."/>
            <person name="Halpern A.L."/>
            <person name="Lee A.P."/>
            <person name="Johnson J."/>
            <person name="Dandona N."/>
            <person name="Viswanathan L.D."/>
            <person name="Tay A."/>
            <person name="Venter J.C."/>
            <person name="Strausberg R.L."/>
            <person name="Brenner S."/>
        </authorList>
    </citation>
    <scope>NUCLEOTIDE SEQUENCE [LARGE SCALE GENOMIC DNA]</scope>
</reference>
<feature type="transmembrane region" description="Helical" evidence="21">
    <location>
        <begin position="5900"/>
        <end position="5920"/>
    </location>
</feature>
<evidence type="ECO:0000256" key="16">
    <source>
        <dbReference type="ARBA" id="ARBA00023224"/>
    </source>
</evidence>
<dbReference type="GO" id="GO:0001965">
    <property type="term" value="F:G-protein alpha-subunit binding"/>
    <property type="evidence" value="ECO:0007669"/>
    <property type="project" value="TreeGrafter"/>
</dbReference>
<dbReference type="InterPro" id="IPR017981">
    <property type="entry name" value="GPCR_2-like_7TM"/>
</dbReference>
<feature type="transmembrane region" description="Helical" evidence="21">
    <location>
        <begin position="5852"/>
        <end position="5879"/>
    </location>
</feature>
<dbReference type="InterPro" id="IPR005492">
    <property type="entry name" value="EPTP"/>
</dbReference>
<dbReference type="Gene3D" id="2.60.220.50">
    <property type="match status" value="1"/>
</dbReference>
<dbReference type="InterPro" id="IPR009039">
    <property type="entry name" value="EAR"/>
</dbReference>
<dbReference type="GO" id="GO:0005737">
    <property type="term" value="C:cytoplasm"/>
    <property type="evidence" value="ECO:0007669"/>
    <property type="project" value="TreeGrafter"/>
</dbReference>